<sequence length="110" mass="12653">FTKVLNVSLTGQFNGADHDMKINMKERFRQFVYPETTLMCPPPDQVKTKGSPKGSTKRPSYSQEERSTMRSPSLFEHAEFPHPPPVATLKRAWSNLDQLPLFMHPFIEMS</sequence>
<feature type="region of interest" description="Disordered" evidence="1">
    <location>
        <begin position="39"/>
        <end position="81"/>
    </location>
</feature>
<comment type="caution">
    <text evidence="2">The sequence shown here is derived from an EMBL/GenBank/DDBJ whole genome shotgun (WGS) entry which is preliminary data.</text>
</comment>
<reference evidence="2 3" key="1">
    <citation type="journal article" date="2018" name="Front. Plant Sci.">
        <title>Red Clover (Trifolium pratense) and Zigzag Clover (T. medium) - A Picture of Genomic Similarities and Differences.</title>
        <authorList>
            <person name="Dluhosova J."/>
            <person name="Istvanek J."/>
            <person name="Nedelnik J."/>
            <person name="Repkova J."/>
        </authorList>
    </citation>
    <scope>NUCLEOTIDE SEQUENCE [LARGE SCALE GENOMIC DNA]</scope>
    <source>
        <strain evidence="3">cv. 10/8</strain>
        <tissue evidence="2">Leaf</tissue>
    </source>
</reference>
<accession>A0A392QQB7</accession>
<dbReference type="EMBL" id="LXQA010154175">
    <property type="protein sequence ID" value="MCI26583.1"/>
    <property type="molecule type" value="Genomic_DNA"/>
</dbReference>
<evidence type="ECO:0000313" key="3">
    <source>
        <dbReference type="Proteomes" id="UP000265520"/>
    </source>
</evidence>
<proteinExistence type="predicted"/>
<dbReference type="AlphaFoldDB" id="A0A392QQB7"/>
<protein>
    <submittedName>
        <fullName evidence="2">Uncharacterized protein</fullName>
    </submittedName>
</protein>
<evidence type="ECO:0000313" key="2">
    <source>
        <dbReference type="EMBL" id="MCI26583.1"/>
    </source>
</evidence>
<keyword evidence="3" id="KW-1185">Reference proteome</keyword>
<feature type="non-terminal residue" evidence="2">
    <location>
        <position position="1"/>
    </location>
</feature>
<organism evidence="2 3">
    <name type="scientific">Trifolium medium</name>
    <dbReference type="NCBI Taxonomy" id="97028"/>
    <lineage>
        <taxon>Eukaryota</taxon>
        <taxon>Viridiplantae</taxon>
        <taxon>Streptophyta</taxon>
        <taxon>Embryophyta</taxon>
        <taxon>Tracheophyta</taxon>
        <taxon>Spermatophyta</taxon>
        <taxon>Magnoliopsida</taxon>
        <taxon>eudicotyledons</taxon>
        <taxon>Gunneridae</taxon>
        <taxon>Pentapetalae</taxon>
        <taxon>rosids</taxon>
        <taxon>fabids</taxon>
        <taxon>Fabales</taxon>
        <taxon>Fabaceae</taxon>
        <taxon>Papilionoideae</taxon>
        <taxon>50 kb inversion clade</taxon>
        <taxon>NPAAA clade</taxon>
        <taxon>Hologalegina</taxon>
        <taxon>IRL clade</taxon>
        <taxon>Trifolieae</taxon>
        <taxon>Trifolium</taxon>
    </lineage>
</organism>
<dbReference type="Proteomes" id="UP000265520">
    <property type="component" value="Unassembled WGS sequence"/>
</dbReference>
<feature type="compositionally biased region" description="Polar residues" evidence="1">
    <location>
        <begin position="53"/>
        <end position="62"/>
    </location>
</feature>
<name>A0A392QQB7_9FABA</name>
<evidence type="ECO:0000256" key="1">
    <source>
        <dbReference type="SAM" id="MobiDB-lite"/>
    </source>
</evidence>